<keyword evidence="4" id="KW-0804">Transcription</keyword>
<protein>
    <submittedName>
        <fullName evidence="6">DNA-binding transcriptional regulator, LysR family</fullName>
    </submittedName>
</protein>
<dbReference type="FunFam" id="1.10.10.10:FF:000001">
    <property type="entry name" value="LysR family transcriptional regulator"/>
    <property type="match status" value="1"/>
</dbReference>
<dbReference type="GO" id="GO:0000976">
    <property type="term" value="F:transcription cis-regulatory region binding"/>
    <property type="evidence" value="ECO:0007669"/>
    <property type="project" value="TreeGrafter"/>
</dbReference>
<dbReference type="RefSeq" id="WP_074231601.1">
    <property type="nucleotide sequence ID" value="NZ_FSRQ01000003.1"/>
</dbReference>
<dbReference type="PRINTS" id="PR00039">
    <property type="entry name" value="HTHLYSR"/>
</dbReference>
<dbReference type="PANTHER" id="PTHR30126">
    <property type="entry name" value="HTH-TYPE TRANSCRIPTIONAL REGULATOR"/>
    <property type="match status" value="1"/>
</dbReference>
<name>A0A1N6IC95_9FLAO</name>
<dbReference type="Gene3D" id="3.40.190.10">
    <property type="entry name" value="Periplasmic binding protein-like II"/>
    <property type="match status" value="2"/>
</dbReference>
<organism evidence="6 7">
    <name type="scientific">Chryseobacterium scophthalmum</name>
    <dbReference type="NCBI Taxonomy" id="59733"/>
    <lineage>
        <taxon>Bacteria</taxon>
        <taxon>Pseudomonadati</taxon>
        <taxon>Bacteroidota</taxon>
        <taxon>Flavobacteriia</taxon>
        <taxon>Flavobacteriales</taxon>
        <taxon>Weeksellaceae</taxon>
        <taxon>Chryseobacterium group</taxon>
        <taxon>Chryseobacterium</taxon>
    </lineage>
</organism>
<keyword evidence="7" id="KW-1185">Reference proteome</keyword>
<dbReference type="Pfam" id="PF03466">
    <property type="entry name" value="LysR_substrate"/>
    <property type="match status" value="1"/>
</dbReference>
<reference evidence="7" key="1">
    <citation type="submission" date="2016-12" db="EMBL/GenBank/DDBJ databases">
        <authorList>
            <person name="Varghese N."/>
            <person name="Submissions S."/>
        </authorList>
    </citation>
    <scope>NUCLEOTIDE SEQUENCE [LARGE SCALE GENOMIC DNA]</scope>
    <source>
        <strain evidence="7">DSM 16779</strain>
    </source>
</reference>
<evidence type="ECO:0000313" key="6">
    <source>
        <dbReference type="EMBL" id="SIO29609.1"/>
    </source>
</evidence>
<accession>A0A1N6IC95</accession>
<dbReference type="SUPFAM" id="SSF46785">
    <property type="entry name" value="Winged helix' DNA-binding domain"/>
    <property type="match status" value="1"/>
</dbReference>
<dbReference type="Pfam" id="PF00126">
    <property type="entry name" value="HTH_1"/>
    <property type="match status" value="1"/>
</dbReference>
<evidence type="ECO:0000256" key="1">
    <source>
        <dbReference type="ARBA" id="ARBA00009437"/>
    </source>
</evidence>
<dbReference type="EMBL" id="FSRQ01000003">
    <property type="protein sequence ID" value="SIO29609.1"/>
    <property type="molecule type" value="Genomic_DNA"/>
</dbReference>
<feature type="domain" description="HTH lysR-type" evidence="5">
    <location>
        <begin position="1"/>
        <end position="58"/>
    </location>
</feature>
<keyword evidence="2" id="KW-0805">Transcription regulation</keyword>
<gene>
    <name evidence="6" type="ORF">SAMN05421769_3282</name>
</gene>
<dbReference type="InterPro" id="IPR036388">
    <property type="entry name" value="WH-like_DNA-bd_sf"/>
</dbReference>
<dbReference type="GO" id="GO:0003700">
    <property type="term" value="F:DNA-binding transcription factor activity"/>
    <property type="evidence" value="ECO:0007669"/>
    <property type="project" value="InterPro"/>
</dbReference>
<dbReference type="InterPro" id="IPR036390">
    <property type="entry name" value="WH_DNA-bd_sf"/>
</dbReference>
<comment type="similarity">
    <text evidence="1">Belongs to the LysR transcriptional regulatory family.</text>
</comment>
<sequence length="296" mass="33568">MSDFRLKVFLEVKKHLNFSKASEALFITQPAVSKHIKTLEDELGVQLFERTKQGVKLTLEGEKYSTFAEEIMNLYEEGKFVMNQVKNKYDGTLKIGASTTIAQYILPKILAQFTSQHQGIEITLFNNNTEEIENLLIQKKIDLGFIEGISGKSQLKYAEIGKDELVCTVNANHPLAKRNSCSVYDILQFPWVFREQGSGSLDVLNVYLKQIGILRKDIQTEAYLGSTESIKSYLKVSECIGFVSVYSITDEIIAGKLKILDIDNLEMLRSFYSVELHGSLKNIPKLFLSFLNNNIK</sequence>
<dbReference type="OrthoDB" id="9785745at2"/>
<evidence type="ECO:0000256" key="4">
    <source>
        <dbReference type="ARBA" id="ARBA00023163"/>
    </source>
</evidence>
<evidence type="ECO:0000256" key="2">
    <source>
        <dbReference type="ARBA" id="ARBA00023015"/>
    </source>
</evidence>
<dbReference type="PROSITE" id="PS50931">
    <property type="entry name" value="HTH_LYSR"/>
    <property type="match status" value="1"/>
</dbReference>
<dbReference type="SUPFAM" id="SSF53850">
    <property type="entry name" value="Periplasmic binding protein-like II"/>
    <property type="match status" value="1"/>
</dbReference>
<dbReference type="InterPro" id="IPR000847">
    <property type="entry name" value="LysR_HTH_N"/>
</dbReference>
<dbReference type="Proteomes" id="UP000184782">
    <property type="component" value="Unassembled WGS sequence"/>
</dbReference>
<dbReference type="AlphaFoldDB" id="A0A1N6IC95"/>
<proteinExistence type="inferred from homology"/>
<dbReference type="Gene3D" id="1.10.10.10">
    <property type="entry name" value="Winged helix-like DNA-binding domain superfamily/Winged helix DNA-binding domain"/>
    <property type="match status" value="1"/>
</dbReference>
<dbReference type="InterPro" id="IPR005119">
    <property type="entry name" value="LysR_subst-bd"/>
</dbReference>
<keyword evidence="3 6" id="KW-0238">DNA-binding</keyword>
<evidence type="ECO:0000256" key="3">
    <source>
        <dbReference type="ARBA" id="ARBA00023125"/>
    </source>
</evidence>
<evidence type="ECO:0000313" key="7">
    <source>
        <dbReference type="Proteomes" id="UP000184782"/>
    </source>
</evidence>
<dbReference type="PANTHER" id="PTHR30126:SF39">
    <property type="entry name" value="HTH-TYPE TRANSCRIPTIONAL REGULATOR CYSL"/>
    <property type="match status" value="1"/>
</dbReference>
<evidence type="ECO:0000259" key="5">
    <source>
        <dbReference type="PROSITE" id="PS50931"/>
    </source>
</evidence>
<dbReference type="STRING" id="59733.SAMN05421769_3282"/>